<dbReference type="InterPro" id="IPR036872">
    <property type="entry name" value="CH_dom_sf"/>
</dbReference>
<dbReference type="GO" id="GO:0030479">
    <property type="term" value="C:actin cortical patch"/>
    <property type="evidence" value="ECO:0007669"/>
    <property type="project" value="EnsemblFungi"/>
</dbReference>
<dbReference type="EMBL" id="MCGN01000001">
    <property type="protein sequence ID" value="ORZ03446.1"/>
    <property type="molecule type" value="Genomic_DNA"/>
</dbReference>
<dbReference type="PRINTS" id="PR00888">
    <property type="entry name" value="SM22CALPONIN"/>
</dbReference>
<keyword evidence="3" id="KW-1185">Reference proteome</keyword>
<dbReference type="PANTHER" id="PTHR47385:SF14">
    <property type="entry name" value="TRANSGELIN"/>
    <property type="match status" value="1"/>
</dbReference>
<dbReference type="InterPro" id="IPR003096">
    <property type="entry name" value="SM22_calponin"/>
</dbReference>
<dbReference type="InParanoid" id="A0A1X2HV48"/>
<evidence type="ECO:0000313" key="3">
    <source>
        <dbReference type="Proteomes" id="UP000242180"/>
    </source>
</evidence>
<evidence type="ECO:0000259" key="1">
    <source>
        <dbReference type="PROSITE" id="PS50021"/>
    </source>
</evidence>
<dbReference type="STRING" id="13706.A0A1X2HV48"/>
<reference evidence="2 3" key="1">
    <citation type="submission" date="2016-07" db="EMBL/GenBank/DDBJ databases">
        <title>Pervasive Adenine N6-methylation of Active Genes in Fungi.</title>
        <authorList>
            <consortium name="DOE Joint Genome Institute"/>
            <person name="Mondo S.J."/>
            <person name="Dannebaum R.O."/>
            <person name="Kuo R.C."/>
            <person name="Labutti K."/>
            <person name="Haridas S."/>
            <person name="Kuo A."/>
            <person name="Salamov A."/>
            <person name="Ahrendt S.R."/>
            <person name="Lipzen A."/>
            <person name="Sullivan W."/>
            <person name="Andreopoulos W.B."/>
            <person name="Clum A."/>
            <person name="Lindquist E."/>
            <person name="Daum C."/>
            <person name="Ramamoorthy G.K."/>
            <person name="Gryganskyi A."/>
            <person name="Culley D."/>
            <person name="Magnuson J.K."/>
            <person name="James T.Y."/>
            <person name="O'Malley M.A."/>
            <person name="Stajich J.E."/>
            <person name="Spatafora J.W."/>
            <person name="Visel A."/>
            <person name="Grigoriev I.V."/>
        </authorList>
    </citation>
    <scope>NUCLEOTIDE SEQUENCE [LARGE SCALE GENOMIC DNA]</scope>
    <source>
        <strain evidence="2 3">NRRL 2496</strain>
    </source>
</reference>
<dbReference type="InterPro" id="IPR001997">
    <property type="entry name" value="Calponin/LIMCH1"/>
</dbReference>
<comment type="caution">
    <text evidence="2">The sequence shown here is derived from an EMBL/GenBank/DDBJ whole genome shotgun (WGS) entry which is preliminary data.</text>
</comment>
<proteinExistence type="predicted"/>
<dbReference type="OrthoDB" id="21595at2759"/>
<evidence type="ECO:0000313" key="2">
    <source>
        <dbReference type="EMBL" id="ORZ03446.1"/>
    </source>
</evidence>
<dbReference type="PROSITE" id="PS50021">
    <property type="entry name" value="CH"/>
    <property type="match status" value="1"/>
</dbReference>
<dbReference type="OMA" id="WIKTITG"/>
<feature type="domain" description="Calponin-homology (CH)" evidence="1">
    <location>
        <begin position="19"/>
        <end position="123"/>
    </location>
</feature>
<dbReference type="GO" id="GO:0000281">
    <property type="term" value="P:mitotic cytokinesis"/>
    <property type="evidence" value="ECO:0007669"/>
    <property type="project" value="EnsemblFungi"/>
</dbReference>
<dbReference type="PRINTS" id="PR00889">
    <property type="entry name" value="CALPONIN"/>
</dbReference>
<dbReference type="Gene3D" id="1.10.418.10">
    <property type="entry name" value="Calponin-like domain"/>
    <property type="match status" value="1"/>
</dbReference>
<dbReference type="SMART" id="SM00033">
    <property type="entry name" value="CH"/>
    <property type="match status" value="1"/>
</dbReference>
<protein>
    <submittedName>
        <fullName evidence="2">Calponin homology domain-containing protein</fullName>
    </submittedName>
</protein>
<dbReference type="AlphaFoldDB" id="A0A1X2HV48"/>
<sequence length="184" mass="20696">MLYGIDREIHRKIQSKYSVENEREARAWIESITGETFSSEDFHESLKDGVLLCKLIGKLVPGEGKYKETRMPFIQMENISHFLAGAEKLGVPKHDLFQTVDLYEKKNMTQVVDSIFAVSRYGFKAGTTSTYLGPKLADKRVVNFSEETLNASKSVFNTYQYGYTGGASQSGIMFGGRREISGSH</sequence>
<accession>A0A1X2HV48</accession>
<dbReference type="GO" id="GO:0051015">
    <property type="term" value="F:actin filament binding"/>
    <property type="evidence" value="ECO:0007669"/>
    <property type="project" value="EnsemblFungi"/>
</dbReference>
<dbReference type="Pfam" id="PF00307">
    <property type="entry name" value="CH"/>
    <property type="match status" value="1"/>
</dbReference>
<dbReference type="InterPro" id="IPR050606">
    <property type="entry name" value="Calponin-like"/>
</dbReference>
<dbReference type="GO" id="GO:0051764">
    <property type="term" value="P:actin crosslink formation"/>
    <property type="evidence" value="ECO:0007669"/>
    <property type="project" value="EnsemblFungi"/>
</dbReference>
<dbReference type="SUPFAM" id="SSF47576">
    <property type="entry name" value="Calponin-homology domain, CH-domain"/>
    <property type="match status" value="1"/>
</dbReference>
<dbReference type="PANTHER" id="PTHR47385">
    <property type="entry name" value="CALPONIN"/>
    <property type="match status" value="1"/>
</dbReference>
<name>A0A1X2HV48_SYNRA</name>
<dbReference type="InterPro" id="IPR001715">
    <property type="entry name" value="CH_dom"/>
</dbReference>
<gene>
    <name evidence="2" type="ORF">BCR43DRAFT_520592</name>
</gene>
<dbReference type="Proteomes" id="UP000242180">
    <property type="component" value="Unassembled WGS sequence"/>
</dbReference>
<dbReference type="GO" id="GO:0030674">
    <property type="term" value="F:protein-macromolecule adaptor activity"/>
    <property type="evidence" value="ECO:0007669"/>
    <property type="project" value="EnsemblFungi"/>
</dbReference>
<dbReference type="FunCoup" id="A0A1X2HV48">
    <property type="interactions" value="27"/>
</dbReference>
<dbReference type="GO" id="GO:0031032">
    <property type="term" value="P:actomyosin structure organization"/>
    <property type="evidence" value="ECO:0007669"/>
    <property type="project" value="InterPro"/>
</dbReference>
<organism evidence="2 3">
    <name type="scientific">Syncephalastrum racemosum</name>
    <name type="common">Filamentous fungus</name>
    <dbReference type="NCBI Taxonomy" id="13706"/>
    <lineage>
        <taxon>Eukaryota</taxon>
        <taxon>Fungi</taxon>
        <taxon>Fungi incertae sedis</taxon>
        <taxon>Mucoromycota</taxon>
        <taxon>Mucoromycotina</taxon>
        <taxon>Mucoromycetes</taxon>
        <taxon>Mucorales</taxon>
        <taxon>Syncephalastraceae</taxon>
        <taxon>Syncephalastrum</taxon>
    </lineage>
</organism>